<keyword evidence="6" id="KW-0812">Transmembrane</keyword>
<dbReference type="SUPFAM" id="SSF53067">
    <property type="entry name" value="Actin-like ATPase domain"/>
    <property type="match status" value="2"/>
</dbReference>
<evidence type="ECO:0000256" key="6">
    <source>
        <dbReference type="SAM" id="Phobius"/>
    </source>
</evidence>
<comment type="caution">
    <text evidence="7">The sequence shown here is derived from an EMBL/GenBank/DDBJ whole genome shotgun (WGS) entry which is preliminary data.</text>
</comment>
<keyword evidence="8" id="KW-1185">Reference proteome</keyword>
<keyword evidence="5" id="KW-0143">Chaperone</keyword>
<dbReference type="EMBL" id="JAPWIJ010000010">
    <property type="protein sequence ID" value="MCZ4521192.1"/>
    <property type="molecule type" value="Genomic_DNA"/>
</dbReference>
<keyword evidence="6" id="KW-0472">Membrane</keyword>
<dbReference type="PANTHER" id="PTHR42749">
    <property type="entry name" value="CELL SHAPE-DETERMINING PROTEIN MREB"/>
    <property type="match status" value="1"/>
</dbReference>
<evidence type="ECO:0000256" key="1">
    <source>
        <dbReference type="ARBA" id="ARBA00007381"/>
    </source>
</evidence>
<dbReference type="InterPro" id="IPR013126">
    <property type="entry name" value="Hsp_70_fam"/>
</dbReference>
<accession>A0ABT4MJM2</accession>
<dbReference type="Gene3D" id="3.30.420.40">
    <property type="match status" value="2"/>
</dbReference>
<evidence type="ECO:0000256" key="3">
    <source>
        <dbReference type="ARBA" id="ARBA00022840"/>
    </source>
</evidence>
<dbReference type="Proteomes" id="UP001081071">
    <property type="component" value="Unassembled WGS sequence"/>
</dbReference>
<protein>
    <submittedName>
        <fullName evidence="7">Hsp70 family protein</fullName>
    </submittedName>
</protein>
<dbReference type="PROSITE" id="PS01036">
    <property type="entry name" value="HSP70_3"/>
    <property type="match status" value="1"/>
</dbReference>
<keyword evidence="6" id="KW-1133">Transmembrane helix</keyword>
<evidence type="ECO:0000256" key="2">
    <source>
        <dbReference type="ARBA" id="ARBA00022741"/>
    </source>
</evidence>
<dbReference type="InterPro" id="IPR043129">
    <property type="entry name" value="ATPase_NBD"/>
</dbReference>
<evidence type="ECO:0000256" key="5">
    <source>
        <dbReference type="ARBA" id="ARBA00023186"/>
    </source>
</evidence>
<evidence type="ECO:0000313" key="8">
    <source>
        <dbReference type="Proteomes" id="UP001081071"/>
    </source>
</evidence>
<dbReference type="PANTHER" id="PTHR42749:SF1">
    <property type="entry name" value="CELL SHAPE-DETERMINING PROTEIN MREB"/>
    <property type="match status" value="1"/>
</dbReference>
<dbReference type="Gene3D" id="3.90.640.10">
    <property type="entry name" value="Actin, Chain A, domain 4"/>
    <property type="match status" value="1"/>
</dbReference>
<keyword evidence="4" id="KW-0346">Stress response</keyword>
<keyword evidence="2" id="KW-0547">Nucleotide-binding</keyword>
<keyword evidence="3" id="KW-0067">ATP-binding</keyword>
<dbReference type="RefSeq" id="WP_269607619.1">
    <property type="nucleotide sequence ID" value="NZ_JAPWIJ010000010.1"/>
</dbReference>
<dbReference type="Pfam" id="PF00012">
    <property type="entry name" value="HSP70"/>
    <property type="match status" value="1"/>
</dbReference>
<comment type="similarity">
    <text evidence="1">Belongs to the heat shock protein 70 family.</text>
</comment>
<gene>
    <name evidence="7" type="ORF">O4220_21985</name>
</gene>
<feature type="transmembrane region" description="Helical" evidence="6">
    <location>
        <begin position="401"/>
        <end position="424"/>
    </location>
</feature>
<evidence type="ECO:0000256" key="4">
    <source>
        <dbReference type="ARBA" id="ARBA00023016"/>
    </source>
</evidence>
<sequence length="552" mass="58638">MNHPIHTDQALGWTLAIDFGTSNTAAAQPSSRRSGVEALALTHQGNLMSSAVFVESPERIDVADVALNRAQTDPASFVASPKRLVAHGTVRLRGIDLPVSVPIAAVLHSVVERASAVHRGQRPDSLILTHPEAWSPREVGVLADAANRIGYGPDRVRTLSEPRAAAHFYSRSDRPTPGMSIAVFDFGGGTVDTAVLSATAQGTFDVVAARGDNGLGGKDLDAAIRRWVDRRLDEEDPELLRFLQTEAPLHTVRSLDDSIRRAKELLSSTESATIAVGDSRTDRRCILTLTRAEFEDLIAPEMERAVALTRATLADAEQVLGTPVEALYLTGGSSRIPAIHRALGSLGRPIATLDDPKTVVAQGALIAFGDSLGTVRPMTSPEQAARSVSPAPIRRSRARRLAAAGVTAAVAAVVVIAAVVLAPWGQDRPSAPSTIAGSPDDVTAVQNITDEYLHVLATSDFATKNSYWCAANREKKASETPTPTPSALPTGLDFTAAEVIGTAVYGDQATTRIRVRATVNGEPSPQDGDGSIIAFDFGREDGQWKICRQTFQ</sequence>
<reference evidence="7" key="1">
    <citation type="submission" date="2022-12" db="EMBL/GenBank/DDBJ databases">
        <authorList>
            <person name="Krivoruchko A.V."/>
            <person name="Elkin A."/>
        </authorList>
    </citation>
    <scope>NUCLEOTIDE SEQUENCE</scope>
    <source>
        <strain evidence="7">IEGM 1391</strain>
    </source>
</reference>
<dbReference type="InterPro" id="IPR018181">
    <property type="entry name" value="Heat_shock_70_CS"/>
</dbReference>
<dbReference type="PRINTS" id="PR00301">
    <property type="entry name" value="HEATSHOCK70"/>
</dbReference>
<organism evidence="7 8">
    <name type="scientific">Rhodococcus ruber</name>
    <dbReference type="NCBI Taxonomy" id="1830"/>
    <lineage>
        <taxon>Bacteria</taxon>
        <taxon>Bacillati</taxon>
        <taxon>Actinomycetota</taxon>
        <taxon>Actinomycetes</taxon>
        <taxon>Mycobacteriales</taxon>
        <taxon>Nocardiaceae</taxon>
        <taxon>Rhodococcus</taxon>
    </lineage>
</organism>
<name>A0ABT4MJM2_9NOCA</name>
<evidence type="ECO:0000313" key="7">
    <source>
        <dbReference type="EMBL" id="MCZ4521192.1"/>
    </source>
</evidence>
<proteinExistence type="inferred from homology"/>